<dbReference type="Proteomes" id="UP001140217">
    <property type="component" value="Unassembled WGS sequence"/>
</dbReference>
<reference evidence="2" key="1">
    <citation type="submission" date="2022-07" db="EMBL/GenBank/DDBJ databases">
        <title>Phylogenomic reconstructions and comparative analyses of Kickxellomycotina fungi.</title>
        <authorList>
            <person name="Reynolds N.K."/>
            <person name="Stajich J.E."/>
            <person name="Barry K."/>
            <person name="Grigoriev I.V."/>
            <person name="Crous P."/>
            <person name="Smith M.E."/>
        </authorList>
    </citation>
    <scope>NUCLEOTIDE SEQUENCE</scope>
    <source>
        <strain evidence="2">NBRC 105414</strain>
    </source>
</reference>
<protein>
    <submittedName>
        <fullName evidence="2">Uncharacterized protein</fullName>
    </submittedName>
</protein>
<dbReference type="PANTHER" id="PTHR31094:SF2">
    <property type="entry name" value="RIKEN CDNA 2310061I04 GENE"/>
    <property type="match status" value="1"/>
</dbReference>
<sequence length="317" mass="34200">MSHGLLRAACRAAAVAAAAPYRSACAARRQRAAAACGWQQRRWWTSDRADTPGGPEKQPDPSDKALHEWDRSVSEAIAQAERELARQRGSGSADEKQGPGSAGEAQSPGSPGDAKGHRGSRPPTPDPNDGDRDDDYVVTLGRVMEGLPEQIEGFFEHGLDGALYADGIRFAEPRHSGVHIAGKSQYLGAARVLRIAMGAYFVHPRATIVRMRQLPAAPDQDGDGNNNNNKSSNRAGVEVAVRWIFEGVPRHTQLLGGHVSRFEGEFRYAMDPRTGLVAVHEVTAIHPAPPTSFIASGLARWMGWATPRGSLSLSRRH</sequence>
<comment type="caution">
    <text evidence="2">The sequence shown here is derived from an EMBL/GenBank/DDBJ whole genome shotgun (WGS) entry which is preliminary data.</text>
</comment>
<evidence type="ECO:0000313" key="2">
    <source>
        <dbReference type="EMBL" id="KAJ2780601.1"/>
    </source>
</evidence>
<keyword evidence="3" id="KW-1185">Reference proteome</keyword>
<gene>
    <name evidence="2" type="ORF">H4R18_003357</name>
</gene>
<feature type="region of interest" description="Disordered" evidence="1">
    <location>
        <begin position="45"/>
        <end position="135"/>
    </location>
</feature>
<name>A0A9W8LHE8_9FUNG</name>
<dbReference type="EMBL" id="JANBUL010000131">
    <property type="protein sequence ID" value="KAJ2780601.1"/>
    <property type="molecule type" value="Genomic_DNA"/>
</dbReference>
<accession>A0A9W8LHE8</accession>
<organism evidence="2 3">
    <name type="scientific">Coemansia javaensis</name>
    <dbReference type="NCBI Taxonomy" id="2761396"/>
    <lineage>
        <taxon>Eukaryota</taxon>
        <taxon>Fungi</taxon>
        <taxon>Fungi incertae sedis</taxon>
        <taxon>Zoopagomycota</taxon>
        <taxon>Kickxellomycotina</taxon>
        <taxon>Kickxellomycetes</taxon>
        <taxon>Kickxellales</taxon>
        <taxon>Kickxellaceae</taxon>
        <taxon>Coemansia</taxon>
    </lineage>
</organism>
<dbReference type="AlphaFoldDB" id="A0A9W8LHE8"/>
<evidence type="ECO:0000256" key="1">
    <source>
        <dbReference type="SAM" id="MobiDB-lite"/>
    </source>
</evidence>
<dbReference type="PANTHER" id="PTHR31094">
    <property type="entry name" value="RIKEN CDNA 2310061I04 GENE"/>
    <property type="match status" value="1"/>
</dbReference>
<evidence type="ECO:0000313" key="3">
    <source>
        <dbReference type="Proteomes" id="UP001140217"/>
    </source>
</evidence>
<dbReference type="InterPro" id="IPR018790">
    <property type="entry name" value="DUF2358"/>
</dbReference>
<proteinExistence type="predicted"/>
<feature type="compositionally biased region" description="Basic and acidic residues" evidence="1">
    <location>
        <begin position="57"/>
        <end position="73"/>
    </location>
</feature>
<dbReference type="OrthoDB" id="1099063at2759"/>